<organism evidence="8 9">
    <name type="scientific">Clostridium acidisoli DSM 12555</name>
    <dbReference type="NCBI Taxonomy" id="1121291"/>
    <lineage>
        <taxon>Bacteria</taxon>
        <taxon>Bacillati</taxon>
        <taxon>Bacillota</taxon>
        <taxon>Clostridia</taxon>
        <taxon>Eubacteriales</taxon>
        <taxon>Clostridiaceae</taxon>
        <taxon>Clostridium</taxon>
    </lineage>
</organism>
<dbReference type="GO" id="GO:0016874">
    <property type="term" value="F:ligase activity"/>
    <property type="evidence" value="ECO:0007669"/>
    <property type="project" value="UniProtKB-KW"/>
</dbReference>
<dbReference type="STRING" id="1121291.SAMN02745134_02392"/>
<dbReference type="OrthoDB" id="9765517at2"/>
<dbReference type="GO" id="GO:0005524">
    <property type="term" value="F:ATP binding"/>
    <property type="evidence" value="ECO:0007669"/>
    <property type="project" value="UniProtKB-KW"/>
</dbReference>
<keyword evidence="2" id="KW-0479">Metal-binding</keyword>
<dbReference type="InterPro" id="IPR005494">
    <property type="entry name" value="GSPS_pre-ATP-grasp-like_dom"/>
</dbReference>
<dbReference type="Gene3D" id="3.30.1490.270">
    <property type="match status" value="1"/>
</dbReference>
<dbReference type="SUPFAM" id="SSF56059">
    <property type="entry name" value="Glutathione synthetase ATP-binding domain-like"/>
    <property type="match status" value="2"/>
</dbReference>
<dbReference type="Proteomes" id="UP000192468">
    <property type="component" value="Unassembled WGS sequence"/>
</dbReference>
<keyword evidence="5" id="KW-0460">Magnesium</keyword>
<evidence type="ECO:0000256" key="3">
    <source>
        <dbReference type="ARBA" id="ARBA00022741"/>
    </source>
</evidence>
<evidence type="ECO:0000313" key="8">
    <source>
        <dbReference type="EMBL" id="SMC25182.1"/>
    </source>
</evidence>
<feature type="domain" description="Glutathionylspermidine synthase pre-ATP-grasp-like" evidence="6">
    <location>
        <begin position="444"/>
        <end position="811"/>
    </location>
</feature>
<protein>
    <submittedName>
        <fullName evidence="8">Glutathionylspermidine synthase</fullName>
    </submittedName>
</protein>
<dbReference type="RefSeq" id="WP_084116215.1">
    <property type="nucleotide sequence ID" value="NZ_FWXH01000008.1"/>
</dbReference>
<name>A0A1W1XMU0_9CLOT</name>
<evidence type="ECO:0000259" key="6">
    <source>
        <dbReference type="Pfam" id="PF03738"/>
    </source>
</evidence>
<keyword evidence="3" id="KW-0547">Nucleotide-binding</keyword>
<reference evidence="8 9" key="1">
    <citation type="submission" date="2017-04" db="EMBL/GenBank/DDBJ databases">
        <authorList>
            <person name="Afonso C.L."/>
            <person name="Miller P.J."/>
            <person name="Scott M.A."/>
            <person name="Spackman E."/>
            <person name="Goraichik I."/>
            <person name="Dimitrov K.M."/>
            <person name="Suarez D.L."/>
            <person name="Swayne D.E."/>
        </authorList>
    </citation>
    <scope>NUCLEOTIDE SEQUENCE [LARGE SCALE GENOMIC DNA]</scope>
    <source>
        <strain evidence="8 9">DSM 12555</strain>
    </source>
</reference>
<dbReference type="InterPro" id="IPR007302">
    <property type="entry name" value="CP_ATPgrasp"/>
</dbReference>
<dbReference type="EMBL" id="FWXH01000008">
    <property type="protein sequence ID" value="SMC25182.1"/>
    <property type="molecule type" value="Genomic_DNA"/>
</dbReference>
<evidence type="ECO:0000256" key="4">
    <source>
        <dbReference type="ARBA" id="ARBA00022840"/>
    </source>
</evidence>
<accession>A0A1W1XMU0</accession>
<proteinExistence type="predicted"/>
<evidence type="ECO:0000256" key="1">
    <source>
        <dbReference type="ARBA" id="ARBA00022598"/>
    </source>
</evidence>
<dbReference type="GO" id="GO:0046872">
    <property type="term" value="F:metal ion binding"/>
    <property type="evidence" value="ECO:0007669"/>
    <property type="project" value="UniProtKB-KW"/>
</dbReference>
<keyword evidence="4" id="KW-0067">ATP-binding</keyword>
<evidence type="ECO:0000259" key="7">
    <source>
        <dbReference type="Pfam" id="PF04174"/>
    </source>
</evidence>
<evidence type="ECO:0000256" key="2">
    <source>
        <dbReference type="ARBA" id="ARBA00022723"/>
    </source>
</evidence>
<dbReference type="AlphaFoldDB" id="A0A1W1XMU0"/>
<dbReference type="Pfam" id="PF04174">
    <property type="entry name" value="CP_ATPgrasp_1"/>
    <property type="match status" value="1"/>
</dbReference>
<evidence type="ECO:0000256" key="5">
    <source>
        <dbReference type="ARBA" id="ARBA00022842"/>
    </source>
</evidence>
<dbReference type="Pfam" id="PF03738">
    <property type="entry name" value="GSP_synth"/>
    <property type="match status" value="1"/>
</dbReference>
<evidence type="ECO:0000313" key="9">
    <source>
        <dbReference type="Proteomes" id="UP000192468"/>
    </source>
</evidence>
<keyword evidence="9" id="KW-1185">Reference proteome</keyword>
<feature type="domain" description="Circularly permuted ATPgrasp" evidence="7">
    <location>
        <begin position="135"/>
        <end position="344"/>
    </location>
</feature>
<sequence>MYDKLSDKFLFQYFMLHSKRKDNIYSKNPFYITNEEYRQFVDTSIVLNGLVLRIINNINSTFSDFIEYIPDFKYKEQILNLKRPFQKVFWVRYDGFLKKDGGIFYSEFNYDKPCAEREILITGDMKVYNNINAEFRDYLKQALKCAIERQPKKEMYRVALLADPCHYEEELLTFLLKSELELDNVKFIRVGPKNLCVEDDEVIAFKKKIDVILRLFPTEYSCEINDFNKILHAFDMGRVDIINDPRVIIGQCKNLYTYLWKLVENKDSRLSKEEINTILKTLPYTKSFDKLYKEYILRHKDEIVIKPVYGRYSVDVFIGNMYSQDEWIEVYEYVKNCNKPFIIQDFCEIRNSDTFYSPDGNFLFPVKAFANIGCFLIEGKFSGAAIRWSDGYLTEDENTFITPIGVKSDVIQIKAIDVKNRKNLWNKVTERAMFEADFTGRYAMNNEYISLDYVELRRQKYEELVYATEKLSQILDKTQNIVLDNIEYFADILGIRELKGIAKDRFTNEFVFLARMDWAIDFAGNLKLLEINSETPAGLVESMFLDKIIIEELNISKESSNEDLKEKIIRQFKKIVEDYKAIHIIKIIGILSSTYYEDWYTANAIYKIVKDLPYEFVIGSIYDCKVSENGKLSLFGKELDAVYRYYPLDFFKKENIGHLMDALKNTLSINPVHTIVSQSKAFFAVMYEFLKQGLYDEEEKKAILKYIPRTSVEVGELNTFDYIIKPVLSREGIGVKFACELKELPEENYIFQERVEILNLEQNVYSNMGKKRDSVYPIIGTYITGKEFAGIYTRLGKLVTGNTCMYAPTFIE</sequence>
<gene>
    <name evidence="8" type="ORF">SAMN02745134_02392</name>
</gene>
<keyword evidence="1" id="KW-0436">Ligase</keyword>